<accession>A0A8J7PLF3</accession>
<gene>
    <name evidence="3" type="ORF">J0M35_06610</name>
</gene>
<evidence type="ECO:0000313" key="3">
    <source>
        <dbReference type="EMBL" id="MBN8660017.1"/>
    </source>
</evidence>
<dbReference type="Proteomes" id="UP000664277">
    <property type="component" value="Unassembled WGS sequence"/>
</dbReference>
<keyword evidence="2" id="KW-0732">Signal</keyword>
<comment type="caution">
    <text evidence="3">The sequence shown here is derived from an EMBL/GenBank/DDBJ whole genome shotgun (WGS) entry which is preliminary data.</text>
</comment>
<feature type="compositionally biased region" description="Basic and acidic residues" evidence="1">
    <location>
        <begin position="44"/>
        <end position="89"/>
    </location>
</feature>
<evidence type="ECO:0000256" key="2">
    <source>
        <dbReference type="SAM" id="SignalP"/>
    </source>
</evidence>
<feature type="chain" id="PRO_5035221093" evidence="2">
    <location>
        <begin position="22"/>
        <end position="89"/>
    </location>
</feature>
<proteinExistence type="predicted"/>
<protein>
    <submittedName>
        <fullName evidence="3">Uncharacterized protein</fullName>
    </submittedName>
</protein>
<feature type="signal peptide" evidence="2">
    <location>
        <begin position="1"/>
        <end position="21"/>
    </location>
</feature>
<sequence>MSRKQIMLALLVAASSVTWLAASQAIAGAHPQAVKLQKGGGDPHGPDPRGPDPRNEVHDPSLPANRDRDIGKAPRDVYGDQVPNDRKPY</sequence>
<dbReference type="AlphaFoldDB" id="A0A8J7PLF3"/>
<dbReference type="EMBL" id="JAFLCK010000007">
    <property type="protein sequence ID" value="MBN8660017.1"/>
    <property type="molecule type" value="Genomic_DNA"/>
</dbReference>
<organism evidence="3 4">
    <name type="scientific">Candidatus Obscuribacter phosphatis</name>
    <dbReference type="NCBI Taxonomy" id="1906157"/>
    <lineage>
        <taxon>Bacteria</taxon>
        <taxon>Bacillati</taxon>
        <taxon>Candidatus Melainabacteria</taxon>
        <taxon>Candidatus Obscuribacterales</taxon>
        <taxon>Candidatus Obscuribacteraceae</taxon>
        <taxon>Candidatus Obscuribacter</taxon>
    </lineage>
</organism>
<name>A0A8J7PLF3_9BACT</name>
<feature type="region of interest" description="Disordered" evidence="1">
    <location>
        <begin position="32"/>
        <end position="89"/>
    </location>
</feature>
<evidence type="ECO:0000313" key="4">
    <source>
        <dbReference type="Proteomes" id="UP000664277"/>
    </source>
</evidence>
<evidence type="ECO:0000256" key="1">
    <source>
        <dbReference type="SAM" id="MobiDB-lite"/>
    </source>
</evidence>
<reference evidence="3" key="1">
    <citation type="submission" date="2021-02" db="EMBL/GenBank/DDBJ databases">
        <title>Genome-Resolved Metagenomics of a Microbial Community Performing Photosynthetic Biological Nutrient Removal.</title>
        <authorList>
            <person name="Mcdaniel E.A."/>
        </authorList>
    </citation>
    <scope>NUCLEOTIDE SEQUENCE</scope>
    <source>
        <strain evidence="3">UWPOB_OBS1</strain>
    </source>
</reference>